<dbReference type="SUPFAM" id="SSF46946">
    <property type="entry name" value="S13-like H2TH domain"/>
    <property type="match status" value="1"/>
</dbReference>
<dbReference type="OrthoDB" id="9800855at2"/>
<name>A0A1T5IPQ2_9FIRM</name>
<dbReference type="InterPro" id="IPR015886">
    <property type="entry name" value="H2TH_FPG"/>
</dbReference>
<gene>
    <name evidence="3" type="ORF">SAMN02194393_00594</name>
</gene>
<dbReference type="InterPro" id="IPR010979">
    <property type="entry name" value="Ribosomal_uS13-like_H2TH"/>
</dbReference>
<evidence type="ECO:0000313" key="3">
    <source>
        <dbReference type="EMBL" id="SKC40913.1"/>
    </source>
</evidence>
<dbReference type="Gene3D" id="1.10.8.50">
    <property type="match status" value="1"/>
</dbReference>
<evidence type="ECO:0000259" key="2">
    <source>
        <dbReference type="SMART" id="SM01232"/>
    </source>
</evidence>
<evidence type="ECO:0000256" key="1">
    <source>
        <dbReference type="ARBA" id="ARBA00009409"/>
    </source>
</evidence>
<dbReference type="GO" id="GO:0034039">
    <property type="term" value="F:8-oxo-7,8-dihydroguanine DNA N-glycosylase activity"/>
    <property type="evidence" value="ECO:0007669"/>
    <property type="project" value="TreeGrafter"/>
</dbReference>
<keyword evidence="4" id="KW-1185">Reference proteome</keyword>
<proteinExistence type="inferred from homology"/>
<dbReference type="PANTHER" id="PTHR22993:SF9">
    <property type="entry name" value="FORMAMIDOPYRIMIDINE-DNA GLYCOSYLASE"/>
    <property type="match status" value="1"/>
</dbReference>
<accession>A0A1T5IPQ2</accession>
<dbReference type="SUPFAM" id="SSF57716">
    <property type="entry name" value="Glucocorticoid receptor-like (DNA-binding domain)"/>
    <property type="match status" value="1"/>
</dbReference>
<dbReference type="SMART" id="SM01232">
    <property type="entry name" value="H2TH"/>
    <property type="match status" value="1"/>
</dbReference>
<organism evidence="3 4">
    <name type="scientific">Maledivibacter halophilus</name>
    <dbReference type="NCBI Taxonomy" id="36842"/>
    <lineage>
        <taxon>Bacteria</taxon>
        <taxon>Bacillati</taxon>
        <taxon>Bacillota</taxon>
        <taxon>Clostridia</taxon>
        <taxon>Peptostreptococcales</taxon>
        <taxon>Caminicellaceae</taxon>
        <taxon>Maledivibacter</taxon>
    </lineage>
</organism>
<dbReference type="InterPro" id="IPR035937">
    <property type="entry name" value="FPG_N"/>
</dbReference>
<dbReference type="Proteomes" id="UP000190285">
    <property type="component" value="Unassembled WGS sequence"/>
</dbReference>
<protein>
    <submittedName>
        <fullName evidence="3">Formamidopyrimidine-DNA glycosylase</fullName>
    </submittedName>
</protein>
<dbReference type="GO" id="GO:0008270">
    <property type="term" value="F:zinc ion binding"/>
    <property type="evidence" value="ECO:0007669"/>
    <property type="project" value="InterPro"/>
</dbReference>
<dbReference type="GO" id="GO:0006284">
    <property type="term" value="P:base-excision repair"/>
    <property type="evidence" value="ECO:0007669"/>
    <property type="project" value="InterPro"/>
</dbReference>
<dbReference type="PANTHER" id="PTHR22993">
    <property type="entry name" value="FORMAMIDOPYRIMIDINE-DNA GLYCOSYLASE"/>
    <property type="match status" value="1"/>
</dbReference>
<dbReference type="Gene3D" id="3.20.190.10">
    <property type="entry name" value="MutM-like, N-terminal"/>
    <property type="match status" value="1"/>
</dbReference>
<feature type="domain" description="Formamidopyrimidine-DNA glycosylase H2TH DNA-binding" evidence="2">
    <location>
        <begin position="136"/>
        <end position="230"/>
    </location>
</feature>
<dbReference type="SUPFAM" id="SSF81624">
    <property type="entry name" value="N-terminal domain of MutM-like DNA repair proteins"/>
    <property type="match status" value="1"/>
</dbReference>
<dbReference type="STRING" id="36842.SAMN02194393_00594"/>
<evidence type="ECO:0000313" key="4">
    <source>
        <dbReference type="Proteomes" id="UP000190285"/>
    </source>
</evidence>
<dbReference type="Pfam" id="PF06831">
    <property type="entry name" value="H2TH"/>
    <property type="match status" value="1"/>
</dbReference>
<dbReference type="RefSeq" id="WP_079489212.1">
    <property type="nucleotide sequence ID" value="NZ_FUZT01000001.1"/>
</dbReference>
<sequence length="275" mass="31083">MIEIPEAISLSEQINQTIKGKKINHVIVNQSPHKFAWFLGNPDEYNSKLNGKTIEKAYAYGGLVELSLGITKLLFGDGVNLKYFIEGEKLPKKHQLLIKFDDESILTATVQMYGGMWCFEDGKFDNEYYIIAKEKPSPLSKEFDFEYYMKMVLDERLQKKSVKALLATEQRIPGLGNGVLQDILFNAKIHPKRKVSTISNEEVERLYHSIKSTLHEMTIKGGRDTEKDLFGCSGGYATKLSKKTLNRPCIVCGGNIIKKAYLGGSIYYCEGCQVE</sequence>
<reference evidence="3 4" key="1">
    <citation type="submission" date="2017-02" db="EMBL/GenBank/DDBJ databases">
        <authorList>
            <person name="Peterson S.W."/>
        </authorList>
    </citation>
    <scope>NUCLEOTIDE SEQUENCE [LARGE SCALE GENOMIC DNA]</scope>
    <source>
        <strain evidence="3 4">M1</strain>
    </source>
</reference>
<comment type="similarity">
    <text evidence="1">Belongs to the FPG family.</text>
</comment>
<dbReference type="EMBL" id="FUZT01000001">
    <property type="protein sequence ID" value="SKC40913.1"/>
    <property type="molecule type" value="Genomic_DNA"/>
</dbReference>
<dbReference type="AlphaFoldDB" id="A0A1T5IPQ2"/>
<dbReference type="GO" id="GO:0003684">
    <property type="term" value="F:damaged DNA binding"/>
    <property type="evidence" value="ECO:0007669"/>
    <property type="project" value="InterPro"/>
</dbReference>
<dbReference type="GO" id="GO:0003906">
    <property type="term" value="F:DNA-(apurinic or apyrimidinic site) endonuclease activity"/>
    <property type="evidence" value="ECO:0007669"/>
    <property type="project" value="InterPro"/>
</dbReference>